<reference evidence="2 3" key="1">
    <citation type="journal article" date="2024" name="Front Chem Biol">
        <title>Unveiling the potential of Daldinia eschscholtzii MFLUCC 19-0629 through bioactivity and bioinformatics studies for enhanced sustainable agriculture production.</title>
        <authorList>
            <person name="Brooks S."/>
            <person name="Weaver J.A."/>
            <person name="Klomchit A."/>
            <person name="Alharthi S.A."/>
            <person name="Onlamun T."/>
            <person name="Nurani R."/>
            <person name="Vong T.K."/>
            <person name="Alberti F."/>
            <person name="Greco C."/>
        </authorList>
    </citation>
    <scope>NUCLEOTIDE SEQUENCE [LARGE SCALE GENOMIC DNA]</scope>
    <source>
        <strain evidence="2">MFLUCC 19-0629</strain>
    </source>
</reference>
<sequence>MRTSFFKAATFALLGLGNVFPGVLGAPTSNAVEERSDTLVARAKEVPDITKQGYKVDDGVGFPRKKTYKVTTEHYTGTLDLIRVETANKLLAILDANNDEDKTPNRAKLRDIAMYVYAKKGNLPANEIGKVRFEVVVEKATNAAIKAAYEKLGKSDGDFTVHSSDSGKEKEVFDSLAGTPFGKIANSYHTDYSAGEIKSILIEGSPTRPTMEVHLG</sequence>
<keyword evidence="1" id="KW-0732">Signal</keyword>
<dbReference type="EMBL" id="JBANMG010000006">
    <property type="protein sequence ID" value="KAK6951888.1"/>
    <property type="molecule type" value="Genomic_DNA"/>
</dbReference>
<dbReference type="Proteomes" id="UP001369815">
    <property type="component" value="Unassembled WGS sequence"/>
</dbReference>
<feature type="chain" id="PRO_5043735773" evidence="1">
    <location>
        <begin position="26"/>
        <end position="216"/>
    </location>
</feature>
<accession>A0AAX6MGQ9</accession>
<evidence type="ECO:0000313" key="2">
    <source>
        <dbReference type="EMBL" id="KAK6951888.1"/>
    </source>
</evidence>
<keyword evidence="3" id="KW-1185">Reference proteome</keyword>
<name>A0AAX6MGQ9_9PEZI</name>
<dbReference type="AlphaFoldDB" id="A0AAX6MGQ9"/>
<proteinExistence type="predicted"/>
<evidence type="ECO:0000313" key="3">
    <source>
        <dbReference type="Proteomes" id="UP001369815"/>
    </source>
</evidence>
<evidence type="ECO:0000256" key="1">
    <source>
        <dbReference type="SAM" id="SignalP"/>
    </source>
</evidence>
<organism evidence="2 3">
    <name type="scientific">Daldinia eschscholtzii</name>
    <dbReference type="NCBI Taxonomy" id="292717"/>
    <lineage>
        <taxon>Eukaryota</taxon>
        <taxon>Fungi</taxon>
        <taxon>Dikarya</taxon>
        <taxon>Ascomycota</taxon>
        <taxon>Pezizomycotina</taxon>
        <taxon>Sordariomycetes</taxon>
        <taxon>Xylariomycetidae</taxon>
        <taxon>Xylariales</taxon>
        <taxon>Hypoxylaceae</taxon>
        <taxon>Daldinia</taxon>
    </lineage>
</organism>
<feature type="signal peptide" evidence="1">
    <location>
        <begin position="1"/>
        <end position="25"/>
    </location>
</feature>
<protein>
    <submittedName>
        <fullName evidence="2">Uncharacterized protein</fullName>
    </submittedName>
</protein>
<gene>
    <name evidence="2" type="ORF">Daesc_006413</name>
</gene>
<comment type="caution">
    <text evidence="2">The sequence shown here is derived from an EMBL/GenBank/DDBJ whole genome shotgun (WGS) entry which is preliminary data.</text>
</comment>